<dbReference type="EMBL" id="BAZW01000004">
    <property type="protein sequence ID" value="GAO28760.1"/>
    <property type="molecule type" value="Genomic_DNA"/>
</dbReference>
<dbReference type="AlphaFoldDB" id="A0A0E9LV61"/>
<evidence type="ECO:0000256" key="2">
    <source>
        <dbReference type="ARBA" id="ARBA00022927"/>
    </source>
</evidence>
<dbReference type="GO" id="GO:0005886">
    <property type="term" value="C:plasma membrane"/>
    <property type="evidence" value="ECO:0007669"/>
    <property type="project" value="TreeGrafter"/>
</dbReference>
<evidence type="ECO:0000259" key="4">
    <source>
        <dbReference type="PROSITE" id="PS51196"/>
    </source>
</evidence>
<accession>A0A0E9LV61</accession>
<comment type="caution">
    <text evidence="5">The sequence shown here is derived from an EMBL/GenBank/DDBJ whole genome shotgun (WGS) entry which is preliminary data.</text>
</comment>
<dbReference type="PANTHER" id="PTHR30612:SF0">
    <property type="entry name" value="CHLOROPLAST PROTEIN-TRANSPORTING ATPASE"/>
    <property type="match status" value="1"/>
</dbReference>
<keyword evidence="5" id="KW-0547">Nucleotide-binding</keyword>
<dbReference type="InterPro" id="IPR014018">
    <property type="entry name" value="SecA_motor_DEAD"/>
</dbReference>
<sequence length="278" mass="31281">MNVVNNILSMFLGDKSKRDMKEMTPFVDRIKAAYPEIAQLSNDGLRERSLKLKQTIQGAVATEQARIDELKLSIDRDNPEVEQREKMYEEIDRLEKEITAKLEIALDNALPEAFAIVKDTARRFTENSLVEVSASEFDRDLAAIHDFVEIKDDKALFHNSWTAGGSTITWDMIHYDVQLFGGVVLHKGKIAEMGTGEGKTLVATLPVFLNALTGRGVHLVTVNDYLAKRDSEWMGPIFMFHGLSVDCIDKYQPIHPTGERLTRLILLMVPTMSSALIT</sequence>
<dbReference type="GO" id="GO:0005524">
    <property type="term" value="F:ATP binding"/>
    <property type="evidence" value="ECO:0007669"/>
    <property type="project" value="InterPro"/>
</dbReference>
<keyword evidence="5" id="KW-0378">Hydrolase</keyword>
<keyword evidence="3" id="KW-0811">Translocation</keyword>
<protein>
    <submittedName>
        <fullName evidence="5">Export cytoplasm protein SecA ATPase RNA helicase</fullName>
    </submittedName>
</protein>
<dbReference type="STRING" id="1236989.JCM15548_1885"/>
<keyword evidence="5" id="KW-0067">ATP-binding</keyword>
<dbReference type="SUPFAM" id="SSF52540">
    <property type="entry name" value="P-loop containing nucleoside triphosphate hydrolases"/>
    <property type="match status" value="1"/>
</dbReference>
<evidence type="ECO:0000256" key="1">
    <source>
        <dbReference type="ARBA" id="ARBA00022475"/>
    </source>
</evidence>
<dbReference type="GO" id="GO:0004386">
    <property type="term" value="F:helicase activity"/>
    <property type="evidence" value="ECO:0007669"/>
    <property type="project" value="UniProtKB-KW"/>
</dbReference>
<keyword evidence="1" id="KW-0472">Membrane</keyword>
<keyword evidence="5" id="KW-0347">Helicase</keyword>
<keyword evidence="1" id="KW-1003">Cell membrane</keyword>
<dbReference type="InterPro" id="IPR027417">
    <property type="entry name" value="P-loop_NTPase"/>
</dbReference>
<dbReference type="GO" id="GO:0006605">
    <property type="term" value="P:protein targeting"/>
    <property type="evidence" value="ECO:0007669"/>
    <property type="project" value="InterPro"/>
</dbReference>
<name>A0A0E9LV61_9BACT</name>
<dbReference type="Proteomes" id="UP000032900">
    <property type="component" value="Unassembled WGS sequence"/>
</dbReference>
<evidence type="ECO:0000313" key="5">
    <source>
        <dbReference type="EMBL" id="GAO28760.1"/>
    </source>
</evidence>
<dbReference type="InterPro" id="IPR011115">
    <property type="entry name" value="SecA_DEAD"/>
</dbReference>
<gene>
    <name evidence="5" type="ORF">JCM15548_1885</name>
</gene>
<evidence type="ECO:0000313" key="6">
    <source>
        <dbReference type="Proteomes" id="UP000032900"/>
    </source>
</evidence>
<evidence type="ECO:0000256" key="3">
    <source>
        <dbReference type="ARBA" id="ARBA00023010"/>
    </source>
</evidence>
<reference evidence="5 6" key="1">
    <citation type="journal article" date="2015" name="Microbes Environ.">
        <title>Distribution and evolution of nitrogen fixation genes in the phylum bacteroidetes.</title>
        <authorList>
            <person name="Inoue J."/>
            <person name="Oshima K."/>
            <person name="Suda W."/>
            <person name="Sakamoto M."/>
            <person name="Iino T."/>
            <person name="Noda S."/>
            <person name="Hongoh Y."/>
            <person name="Hattori M."/>
            <person name="Ohkuma M."/>
        </authorList>
    </citation>
    <scope>NUCLEOTIDE SEQUENCE [LARGE SCALE GENOMIC DNA]</scope>
    <source>
        <strain evidence="5">JCM 15548</strain>
    </source>
</reference>
<proteinExistence type="predicted"/>
<keyword evidence="6" id="KW-1185">Reference proteome</keyword>
<keyword evidence="2" id="KW-0653">Protein transport</keyword>
<dbReference type="GO" id="GO:0006886">
    <property type="term" value="P:intracellular protein transport"/>
    <property type="evidence" value="ECO:0007669"/>
    <property type="project" value="InterPro"/>
</dbReference>
<dbReference type="PANTHER" id="PTHR30612">
    <property type="entry name" value="SECA INNER MEMBRANE COMPONENT OF SEC PROTEIN SECRETION SYSTEM"/>
    <property type="match status" value="1"/>
</dbReference>
<dbReference type="GO" id="GO:0005829">
    <property type="term" value="C:cytosol"/>
    <property type="evidence" value="ECO:0007669"/>
    <property type="project" value="TreeGrafter"/>
</dbReference>
<dbReference type="GO" id="GO:0031522">
    <property type="term" value="C:cell envelope Sec protein transport complex"/>
    <property type="evidence" value="ECO:0007669"/>
    <property type="project" value="TreeGrafter"/>
</dbReference>
<dbReference type="PROSITE" id="PS51196">
    <property type="entry name" value="SECA_MOTOR_DEAD"/>
    <property type="match status" value="1"/>
</dbReference>
<dbReference type="SMART" id="SM00957">
    <property type="entry name" value="SecA_DEAD"/>
    <property type="match status" value="1"/>
</dbReference>
<dbReference type="Pfam" id="PF07517">
    <property type="entry name" value="SecA_DEAD"/>
    <property type="match status" value="1"/>
</dbReference>
<organism evidence="5 6">
    <name type="scientific">Geofilum rubicundum JCM 15548</name>
    <dbReference type="NCBI Taxonomy" id="1236989"/>
    <lineage>
        <taxon>Bacteria</taxon>
        <taxon>Pseudomonadati</taxon>
        <taxon>Bacteroidota</taxon>
        <taxon>Bacteroidia</taxon>
        <taxon>Marinilabiliales</taxon>
        <taxon>Marinilabiliaceae</taxon>
        <taxon>Geofilum</taxon>
    </lineage>
</organism>
<dbReference type="GO" id="GO:0043952">
    <property type="term" value="P:protein transport by the Sec complex"/>
    <property type="evidence" value="ECO:0007669"/>
    <property type="project" value="TreeGrafter"/>
</dbReference>
<dbReference type="GO" id="GO:0017038">
    <property type="term" value="P:protein import"/>
    <property type="evidence" value="ECO:0007669"/>
    <property type="project" value="InterPro"/>
</dbReference>
<dbReference type="Gene3D" id="3.40.50.300">
    <property type="entry name" value="P-loop containing nucleotide triphosphate hydrolases"/>
    <property type="match status" value="1"/>
</dbReference>
<keyword evidence="2" id="KW-0813">Transport</keyword>
<feature type="domain" description="SecA family profile" evidence="4">
    <location>
        <begin position="5"/>
        <end position="278"/>
    </location>
</feature>
<dbReference type="InterPro" id="IPR000185">
    <property type="entry name" value="SecA"/>
</dbReference>